<dbReference type="RefSeq" id="WP_173968065.1">
    <property type="nucleotide sequence ID" value="NZ_BOVI01000011.1"/>
</dbReference>
<proteinExistence type="predicted"/>
<evidence type="ECO:0000313" key="2">
    <source>
        <dbReference type="EMBL" id="CAI2768938.1"/>
    </source>
</evidence>
<dbReference type="Proteomes" id="UP000474567">
    <property type="component" value="Unassembled WGS sequence"/>
</dbReference>
<evidence type="ECO:0000313" key="1">
    <source>
        <dbReference type="EMBL" id="CAA9202367.1"/>
    </source>
</evidence>
<dbReference type="KEGG" id="fcs:TRV642_4257"/>
<dbReference type="AlphaFoldDB" id="A0A9W4TIL1"/>
<evidence type="ECO:0000313" key="3">
    <source>
        <dbReference type="Proteomes" id="UP000474567"/>
    </source>
</evidence>
<dbReference type="EMBL" id="OX336425">
    <property type="protein sequence ID" value="CAI2768938.1"/>
    <property type="molecule type" value="Genomic_DNA"/>
</dbReference>
<accession>A0A9W4TIL1</accession>
<organism evidence="2 4">
    <name type="scientific">Flavobacterium collinsii</name>
    <dbReference type="NCBI Taxonomy" id="1114861"/>
    <lineage>
        <taxon>Bacteria</taxon>
        <taxon>Pseudomonadati</taxon>
        <taxon>Bacteroidota</taxon>
        <taxon>Flavobacteriia</taxon>
        <taxon>Flavobacteriales</taxon>
        <taxon>Flavobacteriaceae</taxon>
        <taxon>Flavobacterium</taxon>
    </lineage>
</organism>
<dbReference type="EMBL" id="CADCST010000132">
    <property type="protein sequence ID" value="CAA9202367.1"/>
    <property type="molecule type" value="Genomic_DNA"/>
</dbReference>
<keyword evidence="3" id="KW-1185">Reference proteome</keyword>
<reference evidence="1 3" key="1">
    <citation type="submission" date="2020-02" db="EMBL/GenBank/DDBJ databases">
        <authorList>
            <person name="Criscuolo A."/>
        </authorList>
    </citation>
    <scope>NUCLEOTIDE SEQUENCE [LARGE SCALE GENOMIC DNA]</scope>
    <source>
        <strain evidence="1">CECT7796</strain>
    </source>
</reference>
<protein>
    <submittedName>
        <fullName evidence="2">Uncharacterized protein</fullName>
    </submittedName>
</protein>
<sequence length="326" mass="38777">MNKSNNYLEYHKELSLIEEYVILKKYTEALNLFSNLISQYQFIFPRDAYLAAQIAAYLNEKERAKVFLIKAIESGCDFKMLKKNLHIKKIINDIGIKEFKEIYIKSNQEYKKNISTEVKEALQKLHKKDREYLISYYKLYNYFSKEKILLEWNEYSVIAGAEVKELIQNVGFPSYKIVGTDSLEDYKKGDFKDYISSHMAIILLAHDYESIKDIMPVLLEEVNKGHISARALAFLRDVITYKRLTKKKLKNDDFDTYKYGTFLFQDQNIENISDYNYERKEIGLCSLETEKEKHLINNLYNKSVFWNRRNKNFSKPLFHFLTEDIC</sequence>
<evidence type="ECO:0000313" key="4">
    <source>
        <dbReference type="Proteomes" id="UP001152749"/>
    </source>
</evidence>
<gene>
    <name evidence="1" type="ORF">FLACOL7796_04252</name>
    <name evidence="2" type="ORF">TRV642_4257</name>
</gene>
<dbReference type="Proteomes" id="UP001152749">
    <property type="component" value="Chromosome"/>
</dbReference>
<reference evidence="2" key="2">
    <citation type="submission" date="2022-09" db="EMBL/GenBank/DDBJ databases">
        <authorList>
            <person name="Duchaud E."/>
        </authorList>
    </citation>
    <scope>NUCLEOTIDE SEQUENCE</scope>
    <source>
        <strain evidence="2">TRV642</strain>
    </source>
</reference>
<name>A0A9W4TIL1_9FLAO</name>